<dbReference type="InterPro" id="IPR036322">
    <property type="entry name" value="WD40_repeat_dom_sf"/>
</dbReference>
<dbReference type="InterPro" id="IPR015943">
    <property type="entry name" value="WD40/YVTN_repeat-like_dom_sf"/>
</dbReference>
<dbReference type="FunFam" id="2.130.10.10:FF:001626">
    <property type="entry name" value="Dynein intermediate chain"/>
    <property type="match status" value="1"/>
</dbReference>
<dbReference type="VEuPathDB" id="GiardiaDB:QR46_3264"/>
<keyword evidence="8" id="KW-0969">Cilium</keyword>
<evidence type="ECO:0000256" key="4">
    <source>
        <dbReference type="ARBA" id="ARBA00022574"/>
    </source>
</evidence>
<organism evidence="13 14">
    <name type="scientific">Giardia duodenalis assemblage B</name>
    <dbReference type="NCBI Taxonomy" id="1394984"/>
    <lineage>
        <taxon>Eukaryota</taxon>
        <taxon>Metamonada</taxon>
        <taxon>Diplomonadida</taxon>
        <taxon>Hexamitidae</taxon>
        <taxon>Giardiinae</taxon>
        <taxon>Giardia</taxon>
    </lineage>
</organism>
<dbReference type="AlphaFoldDB" id="A0A132NRP8"/>
<evidence type="ECO:0000256" key="8">
    <source>
        <dbReference type="ARBA" id="ARBA00023069"/>
    </source>
</evidence>
<dbReference type="InterPro" id="IPR050687">
    <property type="entry name" value="Dynein_IC"/>
</dbReference>
<evidence type="ECO:0000313" key="13">
    <source>
        <dbReference type="EMBL" id="KWX12751.1"/>
    </source>
</evidence>
<evidence type="ECO:0000256" key="12">
    <source>
        <dbReference type="SAM" id="MobiDB-lite"/>
    </source>
</evidence>
<keyword evidence="10" id="KW-0206">Cytoskeleton</keyword>
<dbReference type="Pfam" id="PF00400">
    <property type="entry name" value="WD40"/>
    <property type="match status" value="1"/>
</dbReference>
<comment type="similarity">
    <text evidence="2">Belongs to the dynein intermediate chain family.</text>
</comment>
<proteinExistence type="inferred from homology"/>
<evidence type="ECO:0000256" key="2">
    <source>
        <dbReference type="ARBA" id="ARBA00011059"/>
    </source>
</evidence>
<keyword evidence="5" id="KW-0493">Microtubule</keyword>
<evidence type="ECO:0000256" key="1">
    <source>
        <dbReference type="ARBA" id="ARBA00004430"/>
    </source>
</evidence>
<keyword evidence="11" id="KW-0966">Cell projection</keyword>
<evidence type="ECO:0000256" key="5">
    <source>
        <dbReference type="ARBA" id="ARBA00022701"/>
    </source>
</evidence>
<dbReference type="OrthoDB" id="366230at2759"/>
<name>A0A132NRP8_GIAIN</name>
<dbReference type="InterPro" id="IPR001680">
    <property type="entry name" value="WD40_rpt"/>
</dbReference>
<keyword evidence="6" id="KW-0677">Repeat</keyword>
<evidence type="ECO:0000256" key="3">
    <source>
        <dbReference type="ARBA" id="ARBA00022490"/>
    </source>
</evidence>
<comment type="caution">
    <text evidence="13">The sequence shown here is derived from an EMBL/GenBank/DDBJ whole genome shotgun (WGS) entry which is preliminary data.</text>
</comment>
<evidence type="ECO:0000256" key="9">
    <source>
        <dbReference type="ARBA" id="ARBA00023175"/>
    </source>
</evidence>
<dbReference type="GO" id="GO:0036158">
    <property type="term" value="P:outer dynein arm assembly"/>
    <property type="evidence" value="ECO:0007669"/>
    <property type="project" value="TreeGrafter"/>
</dbReference>
<evidence type="ECO:0000313" key="14">
    <source>
        <dbReference type="Proteomes" id="UP000070089"/>
    </source>
</evidence>
<dbReference type="GO" id="GO:0036157">
    <property type="term" value="C:outer dynein arm"/>
    <property type="evidence" value="ECO:0007669"/>
    <property type="project" value="TreeGrafter"/>
</dbReference>
<accession>A0A132NRP8</accession>
<feature type="compositionally biased region" description="Basic and acidic residues" evidence="12">
    <location>
        <begin position="84"/>
        <end position="99"/>
    </location>
</feature>
<feature type="region of interest" description="Disordered" evidence="12">
    <location>
        <begin position="73"/>
        <end position="99"/>
    </location>
</feature>
<evidence type="ECO:0000256" key="11">
    <source>
        <dbReference type="ARBA" id="ARBA00023273"/>
    </source>
</evidence>
<dbReference type="PANTHER" id="PTHR12442:SF7">
    <property type="entry name" value="DYNEIN AXONEMAL INTERMEDIATE CHAIN 2"/>
    <property type="match status" value="1"/>
</dbReference>
<dbReference type="SMART" id="SM00320">
    <property type="entry name" value="WD40"/>
    <property type="match status" value="5"/>
</dbReference>
<keyword evidence="3" id="KW-0963">Cytoplasm</keyword>
<dbReference type="GO" id="GO:0003341">
    <property type="term" value="P:cilium movement"/>
    <property type="evidence" value="ECO:0007669"/>
    <property type="project" value="TreeGrafter"/>
</dbReference>
<reference evidence="13 14" key="1">
    <citation type="journal article" date="2015" name="Mol. Biochem. Parasitol.">
        <title>Identification of polymorphic genes for use in assemblage B genotyping assays through comparative genomics of multiple assemblage B Giardia duodenalis isolates.</title>
        <authorList>
            <person name="Wielinga C."/>
            <person name="Thompson R.C."/>
            <person name="Monis P."/>
            <person name="Ryan U."/>
        </authorList>
    </citation>
    <scope>NUCLEOTIDE SEQUENCE [LARGE SCALE GENOMIC DNA]</scope>
    <source>
        <strain evidence="13 14">BAH15c1</strain>
    </source>
</reference>
<sequence>MEITYVYTKLRKDFGRYVSYKRVDAEVLLDYTPNADDTKDLWTEEPYAEKGVQSGEDFSEHTVNTHRITVDTRGVQHKQGGWPREIDPTDAEHTTRYRKKVERDPGYAVSIKACVDRLEDATLLNNAMDLTEKYFSDTTESSLLLHAQPPTVKVISIFRDPANIKRTARRVLWAPETSKLPKKFVTAFCNMTYQYDINLNRALAKTSSLTGTELYRDPTETGLTITGGEPNIISSFNLQNSSSYIYDVNNSNSPDFELMAPNGSSNAAITSLRYSTKDANILFAGLYNGQVGFYDCRKSHHIVDTSPVEISHKDSVYDLYIVKSKSSTEFASISTDGRVLWWDARNFSKYTQEPVELFITNDDGFSGDKSKSRPDTKNSTGRASGDAEFLIGGTCLNIDPVAGLSKFLVGSEAGHIIHCNRKNKPSERVTQVLIGHNGPVHSINRSPFFGKFFISCADWSCKIWADDIRTPILTTAYSPGSVNACCFSNTRPGVFATARSDGYLDIYDLFYKVDTPTLSCNVGNASLCSLEIDPTGEFLLLGANDGAVNLLQMSSGLHTSTNMVLEKQFIQNLFERESKREKALEQRTKEMKLKSADTAPKGPRDIDIVIDPDLLANIEDEYGNFTF</sequence>
<dbReference type="Gene3D" id="2.130.10.10">
    <property type="entry name" value="YVTN repeat-like/Quinoprotein amine dehydrogenase"/>
    <property type="match status" value="2"/>
</dbReference>
<keyword evidence="4" id="KW-0853">WD repeat</keyword>
<dbReference type="SUPFAM" id="SSF50978">
    <property type="entry name" value="WD40 repeat-like"/>
    <property type="match status" value="1"/>
</dbReference>
<dbReference type="GO" id="GO:0045503">
    <property type="term" value="F:dynein light chain binding"/>
    <property type="evidence" value="ECO:0007669"/>
    <property type="project" value="TreeGrafter"/>
</dbReference>
<evidence type="ECO:0000256" key="10">
    <source>
        <dbReference type="ARBA" id="ARBA00023212"/>
    </source>
</evidence>
<dbReference type="GO" id="GO:0005874">
    <property type="term" value="C:microtubule"/>
    <property type="evidence" value="ECO:0007669"/>
    <property type="project" value="UniProtKB-KW"/>
</dbReference>
<keyword evidence="9" id="KW-0505">Motor protein</keyword>
<keyword evidence="7" id="KW-0243">Dynein</keyword>
<gene>
    <name evidence="13" type="ORF">QR46_3264</name>
</gene>
<dbReference type="PANTHER" id="PTHR12442">
    <property type="entry name" value="DYNEIN INTERMEDIATE CHAIN"/>
    <property type="match status" value="1"/>
</dbReference>
<dbReference type="Proteomes" id="UP000070089">
    <property type="component" value="Unassembled WGS sequence"/>
</dbReference>
<protein>
    <submittedName>
        <fullName evidence="13">Dynein intermediate chain/ WD-repeat family protein</fullName>
    </submittedName>
</protein>
<evidence type="ECO:0000256" key="6">
    <source>
        <dbReference type="ARBA" id="ARBA00022737"/>
    </source>
</evidence>
<dbReference type="GO" id="GO:0045504">
    <property type="term" value="F:dynein heavy chain binding"/>
    <property type="evidence" value="ECO:0007669"/>
    <property type="project" value="TreeGrafter"/>
</dbReference>
<evidence type="ECO:0000256" key="7">
    <source>
        <dbReference type="ARBA" id="ARBA00023017"/>
    </source>
</evidence>
<comment type="subcellular location">
    <subcellularLocation>
        <location evidence="1">Cytoplasm</location>
        <location evidence="1">Cytoskeleton</location>
        <location evidence="1">Cilium axoneme</location>
    </subcellularLocation>
</comment>
<dbReference type="EMBL" id="JXTI01000101">
    <property type="protein sequence ID" value="KWX12751.1"/>
    <property type="molecule type" value="Genomic_DNA"/>
</dbReference>